<dbReference type="Gene3D" id="2.130.10.10">
    <property type="entry name" value="YVTN repeat-like/Quinoprotein amine dehydrogenase"/>
    <property type="match status" value="1"/>
</dbReference>
<gene>
    <name evidence="4" type="ORF">AAG570_013801</name>
</gene>
<dbReference type="PROSITE" id="PS50294">
    <property type="entry name" value="WD_REPEATS_REGION"/>
    <property type="match status" value="1"/>
</dbReference>
<dbReference type="AlphaFoldDB" id="A0ABD0YDE8"/>
<dbReference type="InterPro" id="IPR052803">
    <property type="entry name" value="Cilium-Associated_Jouberin"/>
</dbReference>
<dbReference type="PANTHER" id="PTHR44499:SF1">
    <property type="entry name" value="JOUBERIN"/>
    <property type="match status" value="1"/>
</dbReference>
<reference evidence="4 5" key="1">
    <citation type="submission" date="2024-07" db="EMBL/GenBank/DDBJ databases">
        <title>Chromosome-level genome assembly of the water stick insect Ranatra chinensis (Heteroptera: Nepidae).</title>
        <authorList>
            <person name="Liu X."/>
        </authorList>
    </citation>
    <scope>NUCLEOTIDE SEQUENCE [LARGE SCALE GENOMIC DNA]</scope>
    <source>
        <strain evidence="4">Cailab_2021Rc</strain>
        <tissue evidence="4">Muscle</tissue>
    </source>
</reference>
<dbReference type="PROSITE" id="PS00678">
    <property type="entry name" value="WD_REPEATS_1"/>
    <property type="match status" value="1"/>
</dbReference>
<dbReference type="SUPFAM" id="SSF50978">
    <property type="entry name" value="WD40 repeat-like"/>
    <property type="match status" value="1"/>
</dbReference>
<dbReference type="Pfam" id="PF00400">
    <property type="entry name" value="WD40"/>
    <property type="match status" value="2"/>
</dbReference>
<keyword evidence="1 3" id="KW-0853">WD repeat</keyword>
<evidence type="ECO:0000256" key="2">
    <source>
        <dbReference type="ARBA" id="ARBA00022737"/>
    </source>
</evidence>
<evidence type="ECO:0000313" key="5">
    <source>
        <dbReference type="Proteomes" id="UP001558652"/>
    </source>
</evidence>
<keyword evidence="5" id="KW-1185">Reference proteome</keyword>
<feature type="repeat" description="WD" evidence="3">
    <location>
        <begin position="44"/>
        <end position="78"/>
    </location>
</feature>
<dbReference type="Proteomes" id="UP001558652">
    <property type="component" value="Unassembled WGS sequence"/>
</dbReference>
<name>A0ABD0YDE8_9HEMI</name>
<dbReference type="InterPro" id="IPR015943">
    <property type="entry name" value="WD40/YVTN_repeat-like_dom_sf"/>
</dbReference>
<organism evidence="4 5">
    <name type="scientific">Ranatra chinensis</name>
    <dbReference type="NCBI Taxonomy" id="642074"/>
    <lineage>
        <taxon>Eukaryota</taxon>
        <taxon>Metazoa</taxon>
        <taxon>Ecdysozoa</taxon>
        <taxon>Arthropoda</taxon>
        <taxon>Hexapoda</taxon>
        <taxon>Insecta</taxon>
        <taxon>Pterygota</taxon>
        <taxon>Neoptera</taxon>
        <taxon>Paraneoptera</taxon>
        <taxon>Hemiptera</taxon>
        <taxon>Heteroptera</taxon>
        <taxon>Panheteroptera</taxon>
        <taxon>Nepomorpha</taxon>
        <taxon>Nepidae</taxon>
        <taxon>Ranatrinae</taxon>
        <taxon>Ranatra</taxon>
    </lineage>
</organism>
<protein>
    <submittedName>
        <fullName evidence="4">Uncharacterized protein</fullName>
    </submittedName>
</protein>
<sequence length="316" mass="34766">MHSLDAGPDGALVLQFSHSGLLLACPTRTAIVLYTFQGQIYLVLSGHTGLVYCVQWSKDDKYLISASADSTVCVWNIEARHPSPEQVLSHPSYVYSCCWLGGQGRRLATGCFDGTLRLWRPSDPKEPEQLLSHHKSRVNCVIAIDPRLVSADAEGVIVIWAERENGSFGLERELKVNELSGKVINKLCPHPNGKRILVQTRDSLLRMLDVKTGAVIQWYQGGVNRKLRMDSGFCGCGSKVLGTSEDGTLCAWQSDTGAQVAIYQLATLAAPPPSAVAFHPRDHVLAVVSHANDFYPSLVVMGYDRYVVIQLTLRIY</sequence>
<dbReference type="InterPro" id="IPR019775">
    <property type="entry name" value="WD40_repeat_CS"/>
</dbReference>
<keyword evidence="2" id="KW-0677">Repeat</keyword>
<evidence type="ECO:0000256" key="1">
    <source>
        <dbReference type="ARBA" id="ARBA00022574"/>
    </source>
</evidence>
<evidence type="ECO:0000313" key="4">
    <source>
        <dbReference type="EMBL" id="KAL1129272.1"/>
    </source>
</evidence>
<comment type="caution">
    <text evidence="4">The sequence shown here is derived from an EMBL/GenBank/DDBJ whole genome shotgun (WGS) entry which is preliminary data.</text>
</comment>
<dbReference type="EMBL" id="JBFDAA010000009">
    <property type="protein sequence ID" value="KAL1129272.1"/>
    <property type="molecule type" value="Genomic_DNA"/>
</dbReference>
<accession>A0ABD0YDE8</accession>
<dbReference type="PROSITE" id="PS50082">
    <property type="entry name" value="WD_REPEATS_2"/>
    <property type="match status" value="1"/>
</dbReference>
<proteinExistence type="predicted"/>
<dbReference type="InterPro" id="IPR001680">
    <property type="entry name" value="WD40_rpt"/>
</dbReference>
<dbReference type="SMART" id="SM00320">
    <property type="entry name" value="WD40"/>
    <property type="match status" value="4"/>
</dbReference>
<dbReference type="PANTHER" id="PTHR44499">
    <property type="entry name" value="JOUBERIN"/>
    <property type="match status" value="1"/>
</dbReference>
<evidence type="ECO:0000256" key="3">
    <source>
        <dbReference type="PROSITE-ProRule" id="PRU00221"/>
    </source>
</evidence>
<dbReference type="InterPro" id="IPR036322">
    <property type="entry name" value="WD40_repeat_dom_sf"/>
</dbReference>